<dbReference type="PROSITE" id="PS50016">
    <property type="entry name" value="ZF_PHD_2"/>
    <property type="match status" value="1"/>
</dbReference>
<dbReference type="InterPro" id="IPR019786">
    <property type="entry name" value="Zinc_finger_PHD-type_CS"/>
</dbReference>
<accession>A0A9D3YED7</accession>
<reference evidence="7" key="1">
    <citation type="journal article" date="2019" name="bioRxiv">
        <title>The Genome of the Zebra Mussel, Dreissena polymorpha: A Resource for Invasive Species Research.</title>
        <authorList>
            <person name="McCartney M.A."/>
            <person name="Auch B."/>
            <person name="Kono T."/>
            <person name="Mallez S."/>
            <person name="Zhang Y."/>
            <person name="Obille A."/>
            <person name="Becker A."/>
            <person name="Abrahante J.E."/>
            <person name="Garbe J."/>
            <person name="Badalamenti J.P."/>
            <person name="Herman A."/>
            <person name="Mangelson H."/>
            <person name="Liachko I."/>
            <person name="Sullivan S."/>
            <person name="Sone E.D."/>
            <person name="Koren S."/>
            <person name="Silverstein K.A.T."/>
            <person name="Beckman K.B."/>
            <person name="Gohl D.M."/>
        </authorList>
    </citation>
    <scope>NUCLEOTIDE SEQUENCE</scope>
    <source>
        <strain evidence="7">Duluth1</strain>
        <tissue evidence="7">Whole animal</tissue>
    </source>
</reference>
<feature type="domain" description="PHD-type" evidence="6">
    <location>
        <begin position="105"/>
        <end position="158"/>
    </location>
</feature>
<feature type="compositionally biased region" description="Basic and acidic residues" evidence="5">
    <location>
        <begin position="52"/>
        <end position="74"/>
    </location>
</feature>
<dbReference type="GO" id="GO:0008270">
    <property type="term" value="F:zinc ion binding"/>
    <property type="evidence" value="ECO:0007669"/>
    <property type="project" value="UniProtKB-KW"/>
</dbReference>
<protein>
    <recommendedName>
        <fullName evidence="6">PHD-type domain-containing protein</fullName>
    </recommendedName>
</protein>
<evidence type="ECO:0000256" key="5">
    <source>
        <dbReference type="SAM" id="MobiDB-lite"/>
    </source>
</evidence>
<keyword evidence="3" id="KW-0862">Zinc</keyword>
<keyword evidence="8" id="KW-1185">Reference proteome</keyword>
<evidence type="ECO:0000259" key="6">
    <source>
        <dbReference type="PROSITE" id="PS50016"/>
    </source>
</evidence>
<evidence type="ECO:0000256" key="1">
    <source>
        <dbReference type="ARBA" id="ARBA00022723"/>
    </source>
</evidence>
<evidence type="ECO:0000256" key="4">
    <source>
        <dbReference type="PROSITE-ProRule" id="PRU00146"/>
    </source>
</evidence>
<dbReference type="InterPro" id="IPR013083">
    <property type="entry name" value="Znf_RING/FYVE/PHD"/>
</dbReference>
<comment type="caution">
    <text evidence="7">The sequence shown here is derived from an EMBL/GenBank/DDBJ whole genome shotgun (WGS) entry which is preliminary data.</text>
</comment>
<evidence type="ECO:0000256" key="3">
    <source>
        <dbReference type="ARBA" id="ARBA00022833"/>
    </source>
</evidence>
<dbReference type="Pfam" id="PF00628">
    <property type="entry name" value="PHD"/>
    <property type="match status" value="1"/>
</dbReference>
<dbReference type="SMART" id="SM00249">
    <property type="entry name" value="PHD"/>
    <property type="match status" value="1"/>
</dbReference>
<evidence type="ECO:0000313" key="8">
    <source>
        <dbReference type="Proteomes" id="UP000828390"/>
    </source>
</evidence>
<evidence type="ECO:0000313" key="7">
    <source>
        <dbReference type="EMBL" id="KAH3696990.1"/>
    </source>
</evidence>
<dbReference type="InterPro" id="IPR019787">
    <property type="entry name" value="Znf_PHD-finger"/>
</dbReference>
<dbReference type="Proteomes" id="UP000828390">
    <property type="component" value="Unassembled WGS sequence"/>
</dbReference>
<keyword evidence="2 4" id="KW-0863">Zinc-finger</keyword>
<dbReference type="PROSITE" id="PS01359">
    <property type="entry name" value="ZF_PHD_1"/>
    <property type="match status" value="1"/>
</dbReference>
<evidence type="ECO:0000256" key="2">
    <source>
        <dbReference type="ARBA" id="ARBA00022771"/>
    </source>
</evidence>
<feature type="region of interest" description="Disordered" evidence="5">
    <location>
        <begin position="52"/>
        <end position="99"/>
    </location>
</feature>
<dbReference type="InterPro" id="IPR001965">
    <property type="entry name" value="Znf_PHD"/>
</dbReference>
<sequence length="158" mass="18336">MELYHQFGVNVNPIINPIPKSHTLDPRDPVSYRGIALASAIYKACGTGDWRQDLKKKNTSTKPEKERKQPEPRSKRGKRPIIKQLKTSHQKDKVPMDKKDIDSPKAFCKACHMTWEEDQELDLERVWVQCDKCDGWVHSECLSYSLEEDEPFFCSNCL</sequence>
<dbReference type="AlphaFoldDB" id="A0A9D3YED7"/>
<proteinExistence type="predicted"/>
<gene>
    <name evidence="7" type="ORF">DPMN_084474</name>
</gene>
<organism evidence="7 8">
    <name type="scientific">Dreissena polymorpha</name>
    <name type="common">Zebra mussel</name>
    <name type="synonym">Mytilus polymorpha</name>
    <dbReference type="NCBI Taxonomy" id="45954"/>
    <lineage>
        <taxon>Eukaryota</taxon>
        <taxon>Metazoa</taxon>
        <taxon>Spiralia</taxon>
        <taxon>Lophotrochozoa</taxon>
        <taxon>Mollusca</taxon>
        <taxon>Bivalvia</taxon>
        <taxon>Autobranchia</taxon>
        <taxon>Heteroconchia</taxon>
        <taxon>Euheterodonta</taxon>
        <taxon>Imparidentia</taxon>
        <taxon>Neoheterodontei</taxon>
        <taxon>Myida</taxon>
        <taxon>Dreissenoidea</taxon>
        <taxon>Dreissenidae</taxon>
        <taxon>Dreissena</taxon>
    </lineage>
</organism>
<dbReference type="SUPFAM" id="SSF57903">
    <property type="entry name" value="FYVE/PHD zinc finger"/>
    <property type="match status" value="1"/>
</dbReference>
<name>A0A9D3YED7_DREPO</name>
<reference evidence="7" key="2">
    <citation type="submission" date="2020-11" db="EMBL/GenBank/DDBJ databases">
        <authorList>
            <person name="McCartney M.A."/>
            <person name="Auch B."/>
            <person name="Kono T."/>
            <person name="Mallez S."/>
            <person name="Becker A."/>
            <person name="Gohl D.M."/>
            <person name="Silverstein K.A.T."/>
            <person name="Koren S."/>
            <person name="Bechman K.B."/>
            <person name="Herman A."/>
            <person name="Abrahante J.E."/>
            <person name="Garbe J."/>
        </authorList>
    </citation>
    <scope>NUCLEOTIDE SEQUENCE</scope>
    <source>
        <strain evidence="7">Duluth1</strain>
        <tissue evidence="7">Whole animal</tissue>
    </source>
</reference>
<keyword evidence="1" id="KW-0479">Metal-binding</keyword>
<dbReference type="InterPro" id="IPR011011">
    <property type="entry name" value="Znf_FYVE_PHD"/>
</dbReference>
<feature type="compositionally biased region" description="Basic and acidic residues" evidence="5">
    <location>
        <begin position="89"/>
        <end position="99"/>
    </location>
</feature>
<dbReference type="Gene3D" id="3.30.40.10">
    <property type="entry name" value="Zinc/RING finger domain, C3HC4 (zinc finger)"/>
    <property type="match status" value="1"/>
</dbReference>
<dbReference type="EMBL" id="JAIWYP010000016">
    <property type="protein sequence ID" value="KAH3696990.1"/>
    <property type="molecule type" value="Genomic_DNA"/>
</dbReference>